<protein>
    <submittedName>
        <fullName evidence="2">Uncharacterized protein</fullName>
    </submittedName>
</protein>
<feature type="chain" id="PRO_5046388674" evidence="1">
    <location>
        <begin position="22"/>
        <end position="241"/>
    </location>
</feature>
<sequence length="241" mass="25669">MKAALFLLAALAGGLSGAASAASDEPPSVNVNSLKNPEMHAYRSVWAGLDAFEAHHALAPSAPLKFRILRPDGSPVSTADGLALRLAGDNDSVPVPIGADGLLTIARDQAAYDADATLILNQKAGLFHAWPEIRTPGLPPNVRRLGDLRLECRVMVAIAKERMSFVAKAALNTLMLGSDWGGRKNMNLAFPVPNGLENARISHDGRTLELTVHDNDYMAPVGDRGWPDDALIALRFAQPGR</sequence>
<proteinExistence type="predicted"/>
<keyword evidence="1" id="KW-0732">Signal</keyword>
<accession>A0ABT2A7T0</accession>
<organism evidence="2 3">
    <name type="scientific">Massilia norwichensis</name>
    <dbReference type="NCBI Taxonomy" id="1442366"/>
    <lineage>
        <taxon>Bacteria</taxon>
        <taxon>Pseudomonadati</taxon>
        <taxon>Pseudomonadota</taxon>
        <taxon>Betaproteobacteria</taxon>
        <taxon>Burkholderiales</taxon>
        <taxon>Oxalobacteraceae</taxon>
        <taxon>Telluria group</taxon>
        <taxon>Massilia</taxon>
    </lineage>
</organism>
<dbReference type="Proteomes" id="UP001205560">
    <property type="component" value="Unassembled WGS sequence"/>
</dbReference>
<name>A0ABT2A7T0_9BURK</name>
<feature type="signal peptide" evidence="1">
    <location>
        <begin position="1"/>
        <end position="21"/>
    </location>
</feature>
<evidence type="ECO:0000313" key="2">
    <source>
        <dbReference type="EMBL" id="MCS0590255.1"/>
    </source>
</evidence>
<dbReference type="EMBL" id="JANUGX010000015">
    <property type="protein sequence ID" value="MCS0590255.1"/>
    <property type="molecule type" value="Genomic_DNA"/>
</dbReference>
<comment type="caution">
    <text evidence="2">The sequence shown here is derived from an EMBL/GenBank/DDBJ whole genome shotgun (WGS) entry which is preliminary data.</text>
</comment>
<keyword evidence="3" id="KW-1185">Reference proteome</keyword>
<dbReference type="RefSeq" id="WP_258846031.1">
    <property type="nucleotide sequence ID" value="NZ_JANUGX010000015.1"/>
</dbReference>
<gene>
    <name evidence="2" type="ORF">NX782_13740</name>
</gene>
<reference evidence="2 3" key="1">
    <citation type="submission" date="2022-08" db="EMBL/GenBank/DDBJ databases">
        <title>Reclassification of Massilia species as members of the genera Telluria, Duganella, Pseudoduganella, Mokoshia gen. nov. and Zemynaea gen. nov. using orthogonal and non-orthogonal genome-based approaches.</title>
        <authorList>
            <person name="Bowman J.P."/>
        </authorList>
    </citation>
    <scope>NUCLEOTIDE SEQUENCE [LARGE SCALE GENOMIC DNA]</scope>
    <source>
        <strain evidence="2 3">LMG 28164</strain>
    </source>
</reference>
<evidence type="ECO:0000313" key="3">
    <source>
        <dbReference type="Proteomes" id="UP001205560"/>
    </source>
</evidence>
<evidence type="ECO:0000256" key="1">
    <source>
        <dbReference type="SAM" id="SignalP"/>
    </source>
</evidence>